<dbReference type="EMBL" id="JACAZH010000003">
    <property type="protein sequence ID" value="KAF7372887.1"/>
    <property type="molecule type" value="Genomic_DNA"/>
</dbReference>
<dbReference type="Proteomes" id="UP000623467">
    <property type="component" value="Unassembled WGS sequence"/>
</dbReference>
<evidence type="ECO:0000256" key="1">
    <source>
        <dbReference type="SAM" id="Phobius"/>
    </source>
</evidence>
<dbReference type="OrthoDB" id="3357408at2759"/>
<keyword evidence="1" id="KW-0472">Membrane</keyword>
<name>A0A8H6Z8J2_9AGAR</name>
<evidence type="ECO:0000313" key="2">
    <source>
        <dbReference type="EMBL" id="KAF7372887.1"/>
    </source>
</evidence>
<feature type="transmembrane region" description="Helical" evidence="1">
    <location>
        <begin position="6"/>
        <end position="31"/>
    </location>
</feature>
<reference evidence="2" key="1">
    <citation type="submission" date="2020-05" db="EMBL/GenBank/DDBJ databases">
        <title>Mycena genomes resolve the evolution of fungal bioluminescence.</title>
        <authorList>
            <person name="Tsai I.J."/>
        </authorList>
    </citation>
    <scope>NUCLEOTIDE SEQUENCE</scope>
    <source>
        <strain evidence="2">160909Yilan</strain>
    </source>
</reference>
<organism evidence="2 3">
    <name type="scientific">Mycena sanguinolenta</name>
    <dbReference type="NCBI Taxonomy" id="230812"/>
    <lineage>
        <taxon>Eukaryota</taxon>
        <taxon>Fungi</taxon>
        <taxon>Dikarya</taxon>
        <taxon>Basidiomycota</taxon>
        <taxon>Agaricomycotina</taxon>
        <taxon>Agaricomycetes</taxon>
        <taxon>Agaricomycetidae</taxon>
        <taxon>Agaricales</taxon>
        <taxon>Marasmiineae</taxon>
        <taxon>Mycenaceae</taxon>
        <taxon>Mycena</taxon>
    </lineage>
</organism>
<feature type="transmembrane region" description="Helical" evidence="1">
    <location>
        <begin position="52"/>
        <end position="73"/>
    </location>
</feature>
<proteinExistence type="predicted"/>
<sequence length="173" mass="19161">MVVQAHTARLIALFVSCVLYGILLTTFISCLRSLLFSASQQFRVKPRHEIKWPIVAATISMFIVSTFSAVVSMQDVIDAFIKYDGPGGALAFYNSSATTASAGWLHWVPAFEDSVQVILGDGLLVNYMLARCRVSPIRAIQTLRSPSRTSARSHQPVTRSPLSFTLPLFLYFE</sequence>
<keyword evidence="3" id="KW-1185">Reference proteome</keyword>
<evidence type="ECO:0000313" key="3">
    <source>
        <dbReference type="Proteomes" id="UP000623467"/>
    </source>
</evidence>
<comment type="caution">
    <text evidence="2">The sequence shown here is derived from an EMBL/GenBank/DDBJ whole genome shotgun (WGS) entry which is preliminary data.</text>
</comment>
<gene>
    <name evidence="2" type="ORF">MSAN_00494900</name>
</gene>
<keyword evidence="1" id="KW-1133">Transmembrane helix</keyword>
<dbReference type="AlphaFoldDB" id="A0A8H6Z8J2"/>
<accession>A0A8H6Z8J2</accession>
<protein>
    <submittedName>
        <fullName evidence="2">Uncharacterized protein</fullName>
    </submittedName>
</protein>
<keyword evidence="1" id="KW-0812">Transmembrane</keyword>